<feature type="region of interest" description="Disordered" evidence="1">
    <location>
        <begin position="78"/>
        <end position="100"/>
    </location>
</feature>
<comment type="caution">
    <text evidence="2">The sequence shown here is derived from an EMBL/GenBank/DDBJ whole genome shotgun (WGS) entry which is preliminary data.</text>
</comment>
<evidence type="ECO:0000313" key="3">
    <source>
        <dbReference type="Proteomes" id="UP001054945"/>
    </source>
</evidence>
<evidence type="ECO:0000256" key="1">
    <source>
        <dbReference type="SAM" id="MobiDB-lite"/>
    </source>
</evidence>
<evidence type="ECO:0000313" key="2">
    <source>
        <dbReference type="EMBL" id="GIY58581.1"/>
    </source>
</evidence>
<reference evidence="2 3" key="1">
    <citation type="submission" date="2021-06" db="EMBL/GenBank/DDBJ databases">
        <title>Caerostris extrusa draft genome.</title>
        <authorList>
            <person name="Kono N."/>
            <person name="Arakawa K."/>
        </authorList>
    </citation>
    <scope>NUCLEOTIDE SEQUENCE [LARGE SCALE GENOMIC DNA]</scope>
</reference>
<gene>
    <name evidence="2" type="ORF">CEXT_142501</name>
</gene>
<accession>A0AAV4ULC2</accession>
<sequence>MYYRQVSQNQLSNTYILRRDIFWPRNTHGFEVPCRPVEQCQAIKAHLSVGRLGLLREAQAWEPSGARYCWVKEAAKHRTPAHSRQSNVAQFQPRGQMPGR</sequence>
<keyword evidence="3" id="KW-1185">Reference proteome</keyword>
<protein>
    <submittedName>
        <fullName evidence="2">Uncharacterized protein</fullName>
    </submittedName>
</protein>
<dbReference type="AlphaFoldDB" id="A0AAV4ULC2"/>
<name>A0AAV4ULC2_CAEEX</name>
<proteinExistence type="predicted"/>
<dbReference type="EMBL" id="BPLR01013078">
    <property type="protein sequence ID" value="GIY58581.1"/>
    <property type="molecule type" value="Genomic_DNA"/>
</dbReference>
<organism evidence="2 3">
    <name type="scientific">Caerostris extrusa</name>
    <name type="common">Bark spider</name>
    <name type="synonym">Caerostris bankana</name>
    <dbReference type="NCBI Taxonomy" id="172846"/>
    <lineage>
        <taxon>Eukaryota</taxon>
        <taxon>Metazoa</taxon>
        <taxon>Ecdysozoa</taxon>
        <taxon>Arthropoda</taxon>
        <taxon>Chelicerata</taxon>
        <taxon>Arachnida</taxon>
        <taxon>Araneae</taxon>
        <taxon>Araneomorphae</taxon>
        <taxon>Entelegynae</taxon>
        <taxon>Araneoidea</taxon>
        <taxon>Araneidae</taxon>
        <taxon>Caerostris</taxon>
    </lineage>
</organism>
<dbReference type="Proteomes" id="UP001054945">
    <property type="component" value="Unassembled WGS sequence"/>
</dbReference>